<name>S5DJK3_9ACTN</name>
<evidence type="ECO:0000313" key="2">
    <source>
        <dbReference type="EMBL" id="AGQ18889.1"/>
    </source>
</evidence>
<accession>S5DJK3</accession>
<protein>
    <submittedName>
        <fullName evidence="2">MedDCM-OCT-S28-C64-cds19</fullName>
    </submittedName>
</protein>
<keyword evidence="1" id="KW-1133">Transmembrane helix</keyword>
<keyword evidence="1" id="KW-0812">Transmembrane</keyword>
<organism evidence="2">
    <name type="scientific">Candidatus Actinomarina minuta</name>
    <dbReference type="NCBI Taxonomy" id="1389454"/>
    <lineage>
        <taxon>Bacteria</taxon>
        <taxon>Bacillati</taxon>
        <taxon>Actinomycetota</taxon>
        <taxon>Actinomycetes</taxon>
        <taxon>Candidatus Actinomarinidae</taxon>
        <taxon>Candidatus Actinomarinales</taxon>
        <taxon>Candidatus Actinomarineae</taxon>
        <taxon>Candidatus Actinomarinaceae</taxon>
        <taxon>Candidatus Actinomarina</taxon>
    </lineage>
</organism>
<proteinExistence type="predicted"/>
<feature type="transmembrane region" description="Helical" evidence="1">
    <location>
        <begin position="35"/>
        <end position="64"/>
    </location>
</feature>
<evidence type="ECO:0000256" key="1">
    <source>
        <dbReference type="SAM" id="Phobius"/>
    </source>
</evidence>
<dbReference type="AlphaFoldDB" id="S5DJK3"/>
<sequence length="73" mass="8508">MYYLLTGIVVVSILRYFNLIPKMTSKFWTYVDYALVLVAFVLLLSRIPPFFSGVLLTVVAGYAWKKGFFDKFR</sequence>
<reference evidence="2" key="1">
    <citation type="journal article" date="2013" name="Sci. Rep.">
        <title>Metagenomics uncovers a new group of low GC and ultra-small marine Actinobacteria.</title>
        <authorList>
            <person name="Ghai R."/>
            <person name="Mizuno C.M."/>
            <person name="Picazo A."/>
            <person name="Camacho A."/>
            <person name="Rodriguez-Valera F."/>
        </authorList>
    </citation>
    <scope>NUCLEOTIDE SEQUENCE</scope>
</reference>
<dbReference type="EMBL" id="KC811115">
    <property type="protein sequence ID" value="AGQ18889.1"/>
    <property type="molecule type" value="Genomic_DNA"/>
</dbReference>
<keyword evidence="1" id="KW-0472">Membrane</keyword>